<dbReference type="Gene3D" id="1.10.1040.50">
    <property type="match status" value="1"/>
</dbReference>
<feature type="domain" description="3-hydroxyacyl-CoA dehydrogenase C-terminal" evidence="3">
    <location>
        <begin position="416"/>
        <end position="498"/>
    </location>
</feature>
<dbReference type="Proteomes" id="UP000321514">
    <property type="component" value="Unassembled WGS sequence"/>
</dbReference>
<dbReference type="OrthoDB" id="9775332at2"/>
<feature type="domain" description="3-hydroxyacyl-CoA dehydrogenase NAD binding" evidence="4">
    <location>
        <begin position="11"/>
        <end position="188"/>
    </location>
</feature>
<evidence type="ECO:0000259" key="3">
    <source>
        <dbReference type="Pfam" id="PF00725"/>
    </source>
</evidence>
<dbReference type="GO" id="GO:0006635">
    <property type="term" value="P:fatty acid beta-oxidation"/>
    <property type="evidence" value="ECO:0007669"/>
    <property type="project" value="TreeGrafter"/>
</dbReference>
<evidence type="ECO:0000313" key="6">
    <source>
        <dbReference type="EMBL" id="SES82691.1"/>
    </source>
</evidence>
<dbReference type="GO" id="GO:0008691">
    <property type="term" value="F:3-hydroxybutyryl-CoA dehydrogenase activity"/>
    <property type="evidence" value="ECO:0007669"/>
    <property type="project" value="TreeGrafter"/>
</dbReference>
<dbReference type="STRING" id="1334629.MFUL124B02_02325"/>
<evidence type="ECO:0000259" key="4">
    <source>
        <dbReference type="Pfam" id="PF02737"/>
    </source>
</evidence>
<feature type="domain" description="3-hydroxyacyl-CoA dehydrogenase C-terminal" evidence="3">
    <location>
        <begin position="191"/>
        <end position="287"/>
    </location>
</feature>
<dbReference type="Pfam" id="PF02737">
    <property type="entry name" value="3HCDH_N"/>
    <property type="match status" value="1"/>
</dbReference>
<dbReference type="Gene3D" id="3.40.50.720">
    <property type="entry name" value="NAD(P)-binding Rossmann-like Domain"/>
    <property type="match status" value="1"/>
</dbReference>
<dbReference type="SUPFAM" id="SSF48179">
    <property type="entry name" value="6-phosphogluconate dehydrogenase C-terminal domain-like"/>
    <property type="match status" value="2"/>
</dbReference>
<proteinExistence type="predicted"/>
<dbReference type="EMBL" id="BJXR01000025">
    <property type="protein sequence ID" value="GEN07696.1"/>
    <property type="molecule type" value="Genomic_DNA"/>
</dbReference>
<dbReference type="InterPro" id="IPR008927">
    <property type="entry name" value="6-PGluconate_DH-like_C_sf"/>
</dbReference>
<evidence type="ECO:0000256" key="1">
    <source>
        <dbReference type="ARBA" id="ARBA00023002"/>
    </source>
</evidence>
<dbReference type="GO" id="GO:0070403">
    <property type="term" value="F:NAD+ binding"/>
    <property type="evidence" value="ECO:0007669"/>
    <property type="project" value="InterPro"/>
</dbReference>
<dbReference type="PANTHER" id="PTHR48075">
    <property type="entry name" value="3-HYDROXYACYL-COA DEHYDROGENASE FAMILY PROTEIN"/>
    <property type="match status" value="1"/>
</dbReference>
<name>A0A511T0K7_MYXFU</name>
<accession>A0A511T0K7</accession>
<dbReference type="AlphaFoldDB" id="A0A511T0K7"/>
<dbReference type="RefSeq" id="WP_074948501.1">
    <property type="nucleotide sequence ID" value="NZ_BJXR01000025.1"/>
</dbReference>
<dbReference type="NCBIfam" id="NF006124">
    <property type="entry name" value="PRK08268.1"/>
    <property type="match status" value="1"/>
</dbReference>
<reference evidence="5 8" key="2">
    <citation type="submission" date="2019-07" db="EMBL/GenBank/DDBJ databases">
        <title>Whole genome shotgun sequence of Myxococcus fulvus NBRC 100333.</title>
        <authorList>
            <person name="Hosoyama A."/>
            <person name="Uohara A."/>
            <person name="Ohji S."/>
            <person name="Ichikawa N."/>
        </authorList>
    </citation>
    <scope>NUCLEOTIDE SEQUENCE [LARGE SCALE GENOMIC DNA]</scope>
    <source>
        <strain evidence="5 8">NBRC 100333</strain>
    </source>
</reference>
<evidence type="ECO:0000313" key="7">
    <source>
        <dbReference type="Proteomes" id="UP000183760"/>
    </source>
</evidence>
<dbReference type="SUPFAM" id="SSF51735">
    <property type="entry name" value="NAD(P)-binding Rossmann-fold domains"/>
    <property type="match status" value="1"/>
</dbReference>
<sequence length="507" mass="54252">MVDVQAPSLTLGLVGTGVMGRGIAQLAAQAGITVRLFDARPQAAEEARASVSSTLDMLVTKGRLSPEEARAATARLEPVPYEASLAGCEVVVEAIVEDLGAKQALFTRLEGIVGPGCLLATNTSSLSVTAIASVCERPGRVGGFHFFNPVPLMKVVEVIEGARTEPWVGEALVLLARRLGHRPVRAADTPGFIVNHAGRGFGTEALRILQEGVASFEVIDRVLRDAAGFRMGPFELLDLTGLDVSHPVMESVYEQFYQEPRFRPSYVLRQRLTAGLLGRKSGQGFYSHEGGRPRAVPEPALPKGEQRPVWVAADEPGWREALLSLVRAAGWFPDDGEHPAPESLCLLAPLGRDATTTALALELDPERTVAVDLLFGPERRRTVMTTPVTRPAFLDSALALLGADGTPVARIHDSTGFVAQRVLATVVNIACDIAQQRIASPEDIDAAVTLGLGYPLGPLAWGDALGPRRVLKVLEAIHAASGDPRYRASPWLSRRARLGVSLLTPER</sequence>
<dbReference type="InterPro" id="IPR036291">
    <property type="entry name" value="NAD(P)-bd_dom_sf"/>
</dbReference>
<dbReference type="Proteomes" id="UP000183760">
    <property type="component" value="Unassembled WGS sequence"/>
</dbReference>
<dbReference type="EMBL" id="FOIB01000001">
    <property type="protein sequence ID" value="SES82691.1"/>
    <property type="molecule type" value="Genomic_DNA"/>
</dbReference>
<protein>
    <submittedName>
        <fullName evidence="5">3-hydroxyacyl-CoA dehydrogenase</fullName>
    </submittedName>
</protein>
<keyword evidence="7" id="KW-1185">Reference proteome</keyword>
<reference evidence="6 7" key="1">
    <citation type="submission" date="2016-10" db="EMBL/GenBank/DDBJ databases">
        <authorList>
            <person name="Varghese N."/>
            <person name="Submissions S."/>
        </authorList>
    </citation>
    <scope>NUCLEOTIDE SEQUENCE [LARGE SCALE GENOMIC DNA]</scope>
    <source>
        <strain evidence="6 7">DSM 16525</strain>
    </source>
</reference>
<comment type="caution">
    <text evidence="5">The sequence shown here is derived from an EMBL/GenBank/DDBJ whole genome shotgun (WGS) entry which is preliminary data.</text>
</comment>
<dbReference type="InterPro" id="IPR006176">
    <property type="entry name" value="3-OHacyl-CoA_DH_NAD-bd"/>
</dbReference>
<feature type="region of interest" description="Disordered" evidence="2">
    <location>
        <begin position="283"/>
        <end position="302"/>
    </location>
</feature>
<dbReference type="PANTHER" id="PTHR48075:SF5">
    <property type="entry name" value="3-HYDROXYBUTYRYL-COA DEHYDROGENASE"/>
    <property type="match status" value="1"/>
</dbReference>
<evidence type="ECO:0000313" key="8">
    <source>
        <dbReference type="Proteomes" id="UP000321514"/>
    </source>
</evidence>
<organism evidence="5 8">
    <name type="scientific">Myxococcus fulvus</name>
    <dbReference type="NCBI Taxonomy" id="33"/>
    <lineage>
        <taxon>Bacteria</taxon>
        <taxon>Pseudomonadati</taxon>
        <taxon>Myxococcota</taxon>
        <taxon>Myxococcia</taxon>
        <taxon>Myxococcales</taxon>
        <taxon>Cystobacterineae</taxon>
        <taxon>Myxococcaceae</taxon>
        <taxon>Myxococcus</taxon>
    </lineage>
</organism>
<evidence type="ECO:0000256" key="2">
    <source>
        <dbReference type="SAM" id="MobiDB-lite"/>
    </source>
</evidence>
<dbReference type="InterPro" id="IPR006108">
    <property type="entry name" value="3HC_DH_C"/>
</dbReference>
<gene>
    <name evidence="5" type="ORF">MFU01_27330</name>
    <name evidence="6" type="ORF">SAMN05443572_101288</name>
</gene>
<dbReference type="FunFam" id="3.40.50.720:FF:000009">
    <property type="entry name" value="Fatty oxidation complex, alpha subunit"/>
    <property type="match status" value="1"/>
</dbReference>
<dbReference type="Pfam" id="PF00725">
    <property type="entry name" value="3HCDH"/>
    <property type="match status" value="2"/>
</dbReference>
<evidence type="ECO:0000313" key="5">
    <source>
        <dbReference type="EMBL" id="GEN07696.1"/>
    </source>
</evidence>
<keyword evidence="1" id="KW-0560">Oxidoreductase</keyword>